<evidence type="ECO:0000313" key="4">
    <source>
        <dbReference type="Proteomes" id="UP001519654"/>
    </source>
</evidence>
<proteinExistence type="predicted"/>
<keyword evidence="2" id="KW-1133">Transmembrane helix</keyword>
<keyword evidence="2" id="KW-0472">Membrane</keyword>
<feature type="compositionally biased region" description="Pro residues" evidence="1">
    <location>
        <begin position="54"/>
        <end position="84"/>
    </location>
</feature>
<feature type="compositionally biased region" description="Pro residues" evidence="1">
    <location>
        <begin position="96"/>
        <end position="117"/>
    </location>
</feature>
<accession>A0ABS5YZD6</accession>
<feature type="compositionally biased region" description="Low complexity" evidence="1">
    <location>
        <begin position="31"/>
        <end position="53"/>
    </location>
</feature>
<protein>
    <submittedName>
        <fullName evidence="3">Uncharacterized protein</fullName>
    </submittedName>
</protein>
<feature type="compositionally biased region" description="Pro residues" evidence="1">
    <location>
        <begin position="15"/>
        <end position="30"/>
    </location>
</feature>
<feature type="compositionally biased region" description="Low complexity" evidence="1">
    <location>
        <begin position="85"/>
        <end position="95"/>
    </location>
</feature>
<name>A0ABS5YZD6_9ACTN</name>
<organism evidence="3 4">
    <name type="scientific">Paractinoplanes bogorensis</name>
    <dbReference type="NCBI Taxonomy" id="1610840"/>
    <lineage>
        <taxon>Bacteria</taxon>
        <taxon>Bacillati</taxon>
        <taxon>Actinomycetota</taxon>
        <taxon>Actinomycetes</taxon>
        <taxon>Micromonosporales</taxon>
        <taxon>Micromonosporaceae</taxon>
        <taxon>Paractinoplanes</taxon>
    </lineage>
</organism>
<gene>
    <name evidence="3" type="ORF">KOI35_35395</name>
</gene>
<evidence type="ECO:0000256" key="2">
    <source>
        <dbReference type="SAM" id="Phobius"/>
    </source>
</evidence>
<evidence type="ECO:0000256" key="1">
    <source>
        <dbReference type="SAM" id="MobiDB-lite"/>
    </source>
</evidence>
<sequence>MSDIPPADPTFAPYNGPPPNPWQPPQPPVQPQSGPNAAVPQAQFTSQAQFTAPPTQPHFGPPPPAQPHFGPPPTQPQFGPPPAQPQFAQPQFGAPSYPPPGFPPAGQPGYPPAGYPAYPQPGAPAPKPRSVLKVVLMAVALGAILLVGLGTFGVSALIAAAADPAKNARAGDCLTASGTVADTGTSETSAERIDCTSPRAEFTVVARVEGESSPDSTACEKFFPDDEKYFVYGSTAGGGYVLCLRPKG</sequence>
<feature type="transmembrane region" description="Helical" evidence="2">
    <location>
        <begin position="134"/>
        <end position="159"/>
    </location>
</feature>
<dbReference type="RefSeq" id="WP_215793040.1">
    <property type="nucleotide sequence ID" value="NZ_JAHKKG010000012.1"/>
</dbReference>
<keyword evidence="2" id="KW-0812">Transmembrane</keyword>
<reference evidence="3 4" key="1">
    <citation type="submission" date="2021-06" db="EMBL/GenBank/DDBJ databases">
        <title>Actinoplanes lichenicola sp. nov., and Actinoplanes ovalisporus sp. nov., isolated from lichen in Thailand.</title>
        <authorList>
            <person name="Saeng-In P."/>
            <person name="Kanchanasin P."/>
            <person name="Yuki M."/>
            <person name="Kudo T."/>
            <person name="Ohkuma M."/>
            <person name="Phongsopitanun W."/>
            <person name="Tanasupawat S."/>
        </authorList>
    </citation>
    <scope>NUCLEOTIDE SEQUENCE [LARGE SCALE GENOMIC DNA]</scope>
    <source>
        <strain evidence="3 4">NBRC 110975</strain>
    </source>
</reference>
<comment type="caution">
    <text evidence="3">The sequence shown here is derived from an EMBL/GenBank/DDBJ whole genome shotgun (WGS) entry which is preliminary data.</text>
</comment>
<feature type="region of interest" description="Disordered" evidence="1">
    <location>
        <begin position="1"/>
        <end position="117"/>
    </location>
</feature>
<dbReference type="EMBL" id="JAHKKG010000012">
    <property type="protein sequence ID" value="MBU2668810.1"/>
    <property type="molecule type" value="Genomic_DNA"/>
</dbReference>
<dbReference type="PRINTS" id="PR01217">
    <property type="entry name" value="PRICHEXTENSN"/>
</dbReference>
<evidence type="ECO:0000313" key="3">
    <source>
        <dbReference type="EMBL" id="MBU2668810.1"/>
    </source>
</evidence>
<keyword evidence="4" id="KW-1185">Reference proteome</keyword>
<dbReference type="Proteomes" id="UP001519654">
    <property type="component" value="Unassembled WGS sequence"/>
</dbReference>